<organism evidence="1 2">
    <name type="scientific">Dyella monticola</name>
    <dbReference type="NCBI Taxonomy" id="1927958"/>
    <lineage>
        <taxon>Bacteria</taxon>
        <taxon>Pseudomonadati</taxon>
        <taxon>Pseudomonadota</taxon>
        <taxon>Gammaproteobacteria</taxon>
        <taxon>Lysobacterales</taxon>
        <taxon>Rhodanobacteraceae</taxon>
        <taxon>Dyella</taxon>
    </lineage>
</organism>
<protein>
    <submittedName>
        <fullName evidence="1">Uncharacterized protein</fullName>
    </submittedName>
</protein>
<dbReference type="EMBL" id="QRBE01000019">
    <property type="protein sequence ID" value="RDS78924.1"/>
    <property type="molecule type" value="Genomic_DNA"/>
</dbReference>
<dbReference type="AlphaFoldDB" id="A0A370WS27"/>
<dbReference type="RefSeq" id="WP_230474966.1">
    <property type="nucleotide sequence ID" value="NZ_QRBE01000019.1"/>
</dbReference>
<keyword evidence="2" id="KW-1185">Reference proteome</keyword>
<sequence>LPSICSFYGDYHRLIEQEIHLSGCSVFRGQLCDAAMVRQPMPKFMHPLAWKRIGEQAEFMLR</sequence>
<name>A0A370WS27_9GAMM</name>
<accession>A0A370WS27</accession>
<evidence type="ECO:0000313" key="1">
    <source>
        <dbReference type="EMBL" id="RDS78924.1"/>
    </source>
</evidence>
<reference evidence="1 2" key="1">
    <citation type="submission" date="2018-07" db="EMBL/GenBank/DDBJ databases">
        <title>Dyella monticola sp. nov. and Dyella psychrodurans sp. nov. isolated from monsoon evergreen broad-leaved forest soil of Dinghu Mountain, China.</title>
        <authorList>
            <person name="Gao Z."/>
            <person name="Qiu L."/>
        </authorList>
    </citation>
    <scope>NUCLEOTIDE SEQUENCE [LARGE SCALE GENOMIC DNA]</scope>
    <source>
        <strain evidence="1 2">4G-K06</strain>
    </source>
</reference>
<dbReference type="Proteomes" id="UP000254258">
    <property type="component" value="Unassembled WGS sequence"/>
</dbReference>
<gene>
    <name evidence="1" type="ORF">DWU98_20100</name>
</gene>
<comment type="caution">
    <text evidence="1">The sequence shown here is derived from an EMBL/GenBank/DDBJ whole genome shotgun (WGS) entry which is preliminary data.</text>
</comment>
<evidence type="ECO:0000313" key="2">
    <source>
        <dbReference type="Proteomes" id="UP000254258"/>
    </source>
</evidence>
<proteinExistence type="predicted"/>
<feature type="non-terminal residue" evidence="1">
    <location>
        <position position="1"/>
    </location>
</feature>